<keyword evidence="3" id="KW-1185">Reference proteome</keyword>
<proteinExistence type="predicted"/>
<evidence type="ECO:0000313" key="2">
    <source>
        <dbReference type="EMBL" id="KPL80558.1"/>
    </source>
</evidence>
<organism evidence="2 3">
    <name type="scientific">Ornatilinea apprima</name>
    <dbReference type="NCBI Taxonomy" id="1134406"/>
    <lineage>
        <taxon>Bacteria</taxon>
        <taxon>Bacillati</taxon>
        <taxon>Chloroflexota</taxon>
        <taxon>Anaerolineae</taxon>
        <taxon>Anaerolineales</taxon>
        <taxon>Anaerolineaceae</taxon>
        <taxon>Ornatilinea</taxon>
    </lineage>
</organism>
<dbReference type="EMBL" id="LGCL01000004">
    <property type="protein sequence ID" value="KPL80558.1"/>
    <property type="molecule type" value="Genomic_DNA"/>
</dbReference>
<dbReference type="Pfam" id="PF01326">
    <property type="entry name" value="PPDK_N"/>
    <property type="match status" value="1"/>
</dbReference>
<dbReference type="InterPro" id="IPR013815">
    <property type="entry name" value="ATP_grasp_subdomain_1"/>
</dbReference>
<dbReference type="GO" id="GO:0005524">
    <property type="term" value="F:ATP binding"/>
    <property type="evidence" value="ECO:0007669"/>
    <property type="project" value="InterPro"/>
</dbReference>
<name>A0A0P6XXE0_9CHLR</name>
<reference evidence="2 3" key="1">
    <citation type="submission" date="2015-07" db="EMBL/GenBank/DDBJ databases">
        <title>Genome sequence of Ornatilinea apprima DSM 23815.</title>
        <authorList>
            <person name="Hemp J."/>
            <person name="Ward L.M."/>
            <person name="Pace L.A."/>
            <person name="Fischer W.W."/>
        </authorList>
    </citation>
    <scope>NUCLEOTIDE SEQUENCE [LARGE SCALE GENOMIC DNA]</scope>
    <source>
        <strain evidence="2 3">P3M-1</strain>
    </source>
</reference>
<dbReference type="Gene3D" id="3.30.1490.20">
    <property type="entry name" value="ATP-grasp fold, A domain"/>
    <property type="match status" value="1"/>
</dbReference>
<comment type="caution">
    <text evidence="2">The sequence shown here is derived from an EMBL/GenBank/DDBJ whole genome shotgun (WGS) entry which is preliminary data.</text>
</comment>
<evidence type="ECO:0000259" key="1">
    <source>
        <dbReference type="Pfam" id="PF01326"/>
    </source>
</evidence>
<dbReference type="STRING" id="1134406.ADN00_01565"/>
<protein>
    <recommendedName>
        <fullName evidence="1">Pyruvate phosphate dikinase AMP/ATP-binding domain-containing protein</fullName>
    </recommendedName>
</protein>
<dbReference type="PATRIC" id="fig|1134406.4.peg.1070"/>
<accession>A0A0P6XXE0</accession>
<feature type="domain" description="Pyruvate phosphate dikinase AMP/ATP-binding" evidence="1">
    <location>
        <begin position="200"/>
        <end position="583"/>
    </location>
</feature>
<dbReference type="Proteomes" id="UP000050417">
    <property type="component" value="Unassembled WGS sequence"/>
</dbReference>
<dbReference type="AlphaFoldDB" id="A0A0P6XXE0"/>
<dbReference type="RefSeq" id="WP_075061204.1">
    <property type="nucleotide sequence ID" value="NZ_LGCL01000004.1"/>
</dbReference>
<dbReference type="GO" id="GO:0016301">
    <property type="term" value="F:kinase activity"/>
    <property type="evidence" value="ECO:0007669"/>
    <property type="project" value="InterPro"/>
</dbReference>
<gene>
    <name evidence="2" type="ORF">ADN00_01565</name>
</gene>
<dbReference type="InterPro" id="IPR002192">
    <property type="entry name" value="PPDK_AMP/ATP-bd"/>
</dbReference>
<sequence>MTLPPTSSSDFLLSIHLGLSQYPILSSRIRSRMRKRLIERGIIDRVTFEARARKMAIRSQKREGLLDPLYEEPAPVWDQRLAKVRDYLTDLLFSQRLTFEEFSDIVNQVLLERGVAEKDSLLSINPELSPIEKVFEQAMTIERLPYEERSKMEARLLECKVVLIRSLISDQLRYINIAKEWFTIEDLAEIYKRKIGGGKIGGKAAGMLLAIRILRELADEELLDCLNAAESYYVGSDVMYSFMNINNLFHWNDQKYKTEEEMRVDYPHIIEDFESGEFPPDVLERLQGLLASVGKSPLIVRSSSLLEDNFGTAFAGKYESVFLPNQATQQENLRALTRAIGRIFGSTLNPNALVYRASKGLADYDERMAVLIQVVQGEQFGRYYLPHAAGVAFSRNLYRWSPQINREDGFVRMVWGMGTRAVDRVGNDYPRLVALSHPTLRPSTNVKAISQYSQRYVDLIDLQENRFHTLPIHDVLTTRYPPVRYLAQVEEDGYFLPLRSALMSDPKRLVLTFDELLKRTSFARHMRTILRTLETQYRAPVDLEFTLGVSDNSESAQPDLCITVLQCRPQSHLIGTAQRPFPEQVNPEQVIFRTHFMVPEGFVDGVDYVLFVPPQGYFALPTLNARHELSHAIGRVNRALEGKRYISVGPGRWGSSNSDLGVPIGYGDIYNTRALVELAGKDVGPEPEPSLGTHFFQDLLEAQIYPLAVLLDDEKAQFNRAFFYEAPNCVDEFVDVDEKLCGALRLIRVADFAPGAHLTIVMSDEKNQALAYLNTNAL</sequence>
<dbReference type="OrthoDB" id="9812167at2"/>
<evidence type="ECO:0000313" key="3">
    <source>
        <dbReference type="Proteomes" id="UP000050417"/>
    </source>
</evidence>
<dbReference type="SUPFAM" id="SSF56059">
    <property type="entry name" value="Glutathione synthetase ATP-binding domain-like"/>
    <property type="match status" value="1"/>
</dbReference>